<evidence type="ECO:0000313" key="2">
    <source>
        <dbReference type="Proteomes" id="UP000282574"/>
    </source>
</evidence>
<evidence type="ECO:0000313" key="1">
    <source>
        <dbReference type="EMBL" id="RUS98691.1"/>
    </source>
</evidence>
<dbReference type="EMBL" id="RSCK01000157">
    <property type="protein sequence ID" value="RUS98691.1"/>
    <property type="molecule type" value="Genomic_DNA"/>
</dbReference>
<reference evidence="1 2" key="1">
    <citation type="journal article" date="2019" name="Genome Biol. Evol.">
        <title>Day and night: Metabolic profiles and evolutionary relationships of six axenic non-marine cyanobacteria.</title>
        <authorList>
            <person name="Will S.E."/>
            <person name="Henke P."/>
            <person name="Boedeker C."/>
            <person name="Huang S."/>
            <person name="Brinkmann H."/>
            <person name="Rohde M."/>
            <person name="Jarek M."/>
            <person name="Friedl T."/>
            <person name="Seufert S."/>
            <person name="Schumacher M."/>
            <person name="Overmann J."/>
            <person name="Neumann-Schaal M."/>
            <person name="Petersen J."/>
        </authorList>
    </citation>
    <scope>NUCLEOTIDE SEQUENCE [LARGE SCALE GENOMIC DNA]</scope>
    <source>
        <strain evidence="1 2">SAG 39.79</strain>
    </source>
</reference>
<comment type="caution">
    <text evidence="1">The sequence shown here is derived from an EMBL/GenBank/DDBJ whole genome shotgun (WGS) entry which is preliminary data.</text>
</comment>
<keyword evidence="2" id="KW-1185">Reference proteome</keyword>
<sequence length="53" mass="5915">MKIEMWANESYKERYGQIPLMQSFRGTQSSAYPPADLDILDATIKGVIAQGHG</sequence>
<protein>
    <submittedName>
        <fullName evidence="1">Uncharacterized protein</fullName>
    </submittedName>
</protein>
<dbReference type="RefSeq" id="WP_158631958.1">
    <property type="nucleotide sequence ID" value="NZ_JAVKZF010000010.1"/>
</dbReference>
<gene>
    <name evidence="1" type="ORF">DSM107010_69070</name>
</gene>
<name>A0AB37U8F4_9CYAN</name>
<proteinExistence type="predicted"/>
<accession>A0AB37U8F4</accession>
<dbReference type="AlphaFoldDB" id="A0AB37U8F4"/>
<organism evidence="1 2">
    <name type="scientific">Chroococcidiopsis cubana SAG 39.79</name>
    <dbReference type="NCBI Taxonomy" id="388085"/>
    <lineage>
        <taxon>Bacteria</taxon>
        <taxon>Bacillati</taxon>
        <taxon>Cyanobacteriota</taxon>
        <taxon>Cyanophyceae</taxon>
        <taxon>Chroococcidiopsidales</taxon>
        <taxon>Chroococcidiopsidaceae</taxon>
        <taxon>Chroococcidiopsis</taxon>
    </lineage>
</organism>
<dbReference type="Proteomes" id="UP000282574">
    <property type="component" value="Unassembled WGS sequence"/>
</dbReference>